<sequence>MRCGKDFSQGNIPATASDFSETGEDFLLAPALVSDFSFSPKLQCISATPQASQFLGCSTGYPLGREVEGPPPSEMPKDEDENPPSRAREVNTPTILRLRTGQGVKLSCPDPPRSGSAQGFSKNFSGLREETNPLPQPEGKVSRPVGPPVPHIVSGGVMNPRKACDGTLPPRAIFRSRRDPDPVWSPPVEAKEISPRGNREIGQEISEGLPPGITPEMFQRAKLSLELRKFLGYSADVPHLLSLDQVYEQLEEAQMAFRAQWLARAPPTIEELASQLPFLLRQGSNEEISPVHQPSLFGNFPAAQDRQLNFSTVPSPLSEFCVKNTPHPPGVNLLETSVFQESLGTQDEFLDEAVNCPPTLGPVSSMTPGRCGVMAPDRILPEAKRTPANIFPSKKIDENGGETSKFESQSPRVTLVESGIYGLNPSPTARGDPVERILPPQAQEFQEVAEFPTVGHRMDPHPLAAPGRCNLGTPDKRWLGAAKLHENAFSAEKDVEKSVGGGGKVMIPPQELAISTPPQCPTPMGHGPPLMHGRCGMGTPDEILLEATKLLENEILAGKKDDKLG</sequence>
<comment type="caution">
    <text evidence="2">The sequence shown here is derived from an EMBL/GenBank/DDBJ whole genome shotgun (WGS) entry which is preliminary data.</text>
</comment>
<accession>S8DFH9</accession>
<protein>
    <submittedName>
        <fullName evidence="2">Uncharacterized protein</fullName>
    </submittedName>
</protein>
<dbReference type="AlphaFoldDB" id="S8DFH9"/>
<evidence type="ECO:0000313" key="3">
    <source>
        <dbReference type="Proteomes" id="UP000015453"/>
    </source>
</evidence>
<evidence type="ECO:0000313" key="2">
    <source>
        <dbReference type="EMBL" id="EPS58142.1"/>
    </source>
</evidence>
<proteinExistence type="predicted"/>
<organism evidence="2 3">
    <name type="scientific">Genlisea aurea</name>
    <dbReference type="NCBI Taxonomy" id="192259"/>
    <lineage>
        <taxon>Eukaryota</taxon>
        <taxon>Viridiplantae</taxon>
        <taxon>Streptophyta</taxon>
        <taxon>Embryophyta</taxon>
        <taxon>Tracheophyta</taxon>
        <taxon>Spermatophyta</taxon>
        <taxon>Magnoliopsida</taxon>
        <taxon>eudicotyledons</taxon>
        <taxon>Gunneridae</taxon>
        <taxon>Pentapetalae</taxon>
        <taxon>asterids</taxon>
        <taxon>lamiids</taxon>
        <taxon>Lamiales</taxon>
        <taxon>Lentibulariaceae</taxon>
        <taxon>Genlisea</taxon>
    </lineage>
</organism>
<dbReference type="EMBL" id="AUSU01009499">
    <property type="protein sequence ID" value="EPS58142.1"/>
    <property type="molecule type" value="Genomic_DNA"/>
</dbReference>
<feature type="region of interest" description="Disordered" evidence="1">
    <location>
        <begin position="62"/>
        <end position="195"/>
    </location>
</feature>
<feature type="region of interest" description="Disordered" evidence="1">
    <location>
        <begin position="391"/>
        <end position="411"/>
    </location>
</feature>
<gene>
    <name evidence="2" type="ORF">M569_16674</name>
</gene>
<evidence type="ECO:0000256" key="1">
    <source>
        <dbReference type="SAM" id="MobiDB-lite"/>
    </source>
</evidence>
<dbReference type="Proteomes" id="UP000015453">
    <property type="component" value="Unassembled WGS sequence"/>
</dbReference>
<name>S8DFH9_9LAMI</name>
<feature type="compositionally biased region" description="Polar residues" evidence="1">
    <location>
        <begin position="115"/>
        <end position="124"/>
    </location>
</feature>
<keyword evidence="3" id="KW-1185">Reference proteome</keyword>
<feature type="non-terminal residue" evidence="2">
    <location>
        <position position="565"/>
    </location>
</feature>
<reference evidence="2 3" key="1">
    <citation type="journal article" date="2013" name="BMC Genomics">
        <title>The miniature genome of a carnivorous plant Genlisea aurea contains a low number of genes and short non-coding sequences.</title>
        <authorList>
            <person name="Leushkin E.V."/>
            <person name="Sutormin R.A."/>
            <person name="Nabieva E.R."/>
            <person name="Penin A.A."/>
            <person name="Kondrashov A.S."/>
            <person name="Logacheva M.D."/>
        </authorList>
    </citation>
    <scope>NUCLEOTIDE SEQUENCE [LARGE SCALE GENOMIC DNA]</scope>
</reference>